<dbReference type="GO" id="GO:0046872">
    <property type="term" value="F:metal ion binding"/>
    <property type="evidence" value="ECO:0007669"/>
    <property type="project" value="UniProtKB-KW"/>
</dbReference>
<feature type="binding site" evidence="1">
    <location>
        <position position="141"/>
    </location>
    <ligand>
        <name>Mn(2+)</name>
        <dbReference type="ChEBI" id="CHEBI:29035"/>
        <label>2</label>
    </ligand>
</feature>
<comment type="cofactor">
    <cofactor evidence="1">
        <name>Mn(2+)</name>
        <dbReference type="ChEBI" id="CHEBI:29035"/>
    </cofactor>
    <text evidence="1">The Mn(2+) ion enhances activity.</text>
</comment>
<dbReference type="Gene3D" id="3.30.70.360">
    <property type="match status" value="1"/>
</dbReference>
<dbReference type="Proteomes" id="UP000600247">
    <property type="component" value="Unassembled WGS sequence"/>
</dbReference>
<feature type="binding site" evidence="1">
    <location>
        <position position="175"/>
    </location>
    <ligand>
        <name>Mn(2+)</name>
        <dbReference type="ChEBI" id="CHEBI:29035"/>
        <label>2</label>
    </ligand>
</feature>
<protein>
    <submittedName>
        <fullName evidence="3">Peptidase M20</fullName>
    </submittedName>
</protein>
<dbReference type="Pfam" id="PF01546">
    <property type="entry name" value="Peptidase_M20"/>
    <property type="match status" value="1"/>
</dbReference>
<keyword evidence="1" id="KW-0479">Metal-binding</keyword>
<reference evidence="3 4" key="1">
    <citation type="journal article" date="2014" name="Int. J. Syst. Evol. Microbiol.">
        <title>Complete genome sequence of Corynebacterium casei LMG S-19264T (=DSM 44701T), isolated from a smear-ripened cheese.</title>
        <authorList>
            <consortium name="US DOE Joint Genome Institute (JGI-PGF)"/>
            <person name="Walter F."/>
            <person name="Albersmeier A."/>
            <person name="Kalinowski J."/>
            <person name="Ruckert C."/>
        </authorList>
    </citation>
    <scope>NUCLEOTIDE SEQUENCE [LARGE SCALE GENOMIC DNA]</scope>
    <source>
        <strain evidence="3 4">CGMCC 1.15286</strain>
    </source>
</reference>
<accession>A0A917GXN8</accession>
<dbReference type="SUPFAM" id="SSF55031">
    <property type="entry name" value="Bacterial exopeptidase dimerisation domain"/>
    <property type="match status" value="1"/>
</dbReference>
<dbReference type="AlphaFoldDB" id="A0A917GXN8"/>
<feature type="binding site" evidence="1">
    <location>
        <position position="105"/>
    </location>
    <ligand>
        <name>Mn(2+)</name>
        <dbReference type="ChEBI" id="CHEBI:29035"/>
        <label>2</label>
    </ligand>
</feature>
<gene>
    <name evidence="3" type="ORF">GCM10010918_11200</name>
</gene>
<dbReference type="GO" id="GO:0016787">
    <property type="term" value="F:hydrolase activity"/>
    <property type="evidence" value="ECO:0007669"/>
    <property type="project" value="InterPro"/>
</dbReference>
<keyword evidence="1" id="KW-0464">Manganese</keyword>
<organism evidence="3 4">
    <name type="scientific">Paenibacillus radicis</name>
    <name type="common">ex Gao et al. 2016</name>
    <dbReference type="NCBI Taxonomy" id="1737354"/>
    <lineage>
        <taxon>Bacteria</taxon>
        <taxon>Bacillati</taxon>
        <taxon>Bacillota</taxon>
        <taxon>Bacilli</taxon>
        <taxon>Bacillales</taxon>
        <taxon>Paenibacillaceae</taxon>
        <taxon>Paenibacillus</taxon>
    </lineage>
</organism>
<dbReference type="InterPro" id="IPR017439">
    <property type="entry name" value="Amidohydrolase"/>
</dbReference>
<sequence>MEAALLYVDTLKEELIALRREFHQYPETLFDVDLTAGKVARYLKELGLEVHEQVGKHFGKGVVAVLDSGRPGPTIVLRADMDALPITEENTAVYRSKQDGVMHACGHDAHMTMLLGAAKALSRYRSEVQGIIKFVFQPSEESAVVSPIDGRMISGGRDMIEAGVLEGVDLCFAIHVWPELPKGVVGIHRREAMAASSHFRIAFNGVNGHHSTPHLAVDALSMSVQFITDVKYALALEVDPFQTSVLCFGTLHAGTATNAIAGESELSGTYRVFDTELTAKIHRILESRAEAIASTYGGGYSSNYRLGTPLINDARAVEITLQAGRQALGEDQIIQLEKPSLAGEDFALYLQEVPGAFAFLGIANPEKEVTYPLHHPKFDIDEDILTSGSKLFVEWVRQAQNLIK</sequence>
<evidence type="ECO:0000259" key="2">
    <source>
        <dbReference type="Pfam" id="PF07687"/>
    </source>
</evidence>
<dbReference type="PANTHER" id="PTHR11014:SF63">
    <property type="entry name" value="METALLOPEPTIDASE, PUTATIVE (AFU_ORTHOLOGUE AFUA_6G09600)-RELATED"/>
    <property type="match status" value="1"/>
</dbReference>
<name>A0A917GXN8_9BACL</name>
<evidence type="ECO:0000256" key="1">
    <source>
        <dbReference type="PIRSR" id="PIRSR005962-1"/>
    </source>
</evidence>
<evidence type="ECO:0000313" key="4">
    <source>
        <dbReference type="Proteomes" id="UP000600247"/>
    </source>
</evidence>
<dbReference type="InterPro" id="IPR011650">
    <property type="entry name" value="Peptidase_M20_dimer"/>
</dbReference>
<dbReference type="InterPro" id="IPR036264">
    <property type="entry name" value="Bact_exopeptidase_dim_dom"/>
</dbReference>
<feature type="binding site" evidence="1">
    <location>
        <position position="107"/>
    </location>
    <ligand>
        <name>Mn(2+)</name>
        <dbReference type="ChEBI" id="CHEBI:29035"/>
        <label>2</label>
    </ligand>
</feature>
<feature type="binding site" evidence="1">
    <location>
        <position position="374"/>
    </location>
    <ligand>
        <name>Mn(2+)</name>
        <dbReference type="ChEBI" id="CHEBI:29035"/>
        <label>2</label>
    </ligand>
</feature>
<proteinExistence type="predicted"/>
<dbReference type="InterPro" id="IPR002933">
    <property type="entry name" value="Peptidase_M20"/>
</dbReference>
<dbReference type="PANTHER" id="PTHR11014">
    <property type="entry name" value="PEPTIDASE M20 FAMILY MEMBER"/>
    <property type="match status" value="1"/>
</dbReference>
<dbReference type="Pfam" id="PF07687">
    <property type="entry name" value="M20_dimer"/>
    <property type="match status" value="1"/>
</dbReference>
<keyword evidence="4" id="KW-1185">Reference proteome</keyword>
<evidence type="ECO:0000313" key="3">
    <source>
        <dbReference type="EMBL" id="GGG59759.1"/>
    </source>
</evidence>
<dbReference type="PIRSF" id="PIRSF005962">
    <property type="entry name" value="Pept_M20D_amidohydro"/>
    <property type="match status" value="1"/>
</dbReference>
<feature type="domain" description="Peptidase M20 dimerisation" evidence="2">
    <location>
        <begin position="198"/>
        <end position="292"/>
    </location>
</feature>
<dbReference type="Gene3D" id="3.40.630.10">
    <property type="entry name" value="Zn peptidases"/>
    <property type="match status" value="1"/>
</dbReference>
<dbReference type="RefSeq" id="WP_188887888.1">
    <property type="nucleotide sequence ID" value="NZ_BMHY01000001.1"/>
</dbReference>
<dbReference type="EMBL" id="BMHY01000001">
    <property type="protein sequence ID" value="GGG59759.1"/>
    <property type="molecule type" value="Genomic_DNA"/>
</dbReference>
<dbReference type="SUPFAM" id="SSF53187">
    <property type="entry name" value="Zn-dependent exopeptidases"/>
    <property type="match status" value="1"/>
</dbReference>
<comment type="caution">
    <text evidence="3">The sequence shown here is derived from an EMBL/GenBank/DDBJ whole genome shotgun (WGS) entry which is preliminary data.</text>
</comment>
<dbReference type="NCBIfam" id="TIGR01891">
    <property type="entry name" value="amidohydrolases"/>
    <property type="match status" value="1"/>
</dbReference>